<gene>
    <name evidence="1" type="ORF">HMPREF3200_01567</name>
</gene>
<evidence type="ECO:0000313" key="1">
    <source>
        <dbReference type="EMBL" id="KWZ77113.1"/>
    </source>
</evidence>
<reference evidence="2" key="1">
    <citation type="submission" date="2016-01" db="EMBL/GenBank/DDBJ databases">
        <authorList>
            <person name="Mitreva M."/>
            <person name="Pepin K.H."/>
            <person name="Mihindukulasuriya K.A."/>
            <person name="Fulton R."/>
            <person name="Fronick C."/>
            <person name="O'Laughlin M."/>
            <person name="Miner T."/>
            <person name="Herter B."/>
            <person name="Rosa B.A."/>
            <person name="Cordes M."/>
            <person name="Tomlinson C."/>
            <person name="Wollam A."/>
            <person name="Palsikar V.B."/>
            <person name="Mardis E.R."/>
            <person name="Wilson R.K."/>
        </authorList>
    </citation>
    <scope>NUCLEOTIDE SEQUENCE [LARGE SCALE GENOMIC DNA]</scope>
    <source>
        <strain evidence="2">MJR8151</strain>
    </source>
</reference>
<accession>A0A133KC19</accession>
<keyword evidence="2" id="KW-1185">Reference proteome</keyword>
<name>A0A133KC19_9FIRM</name>
<dbReference type="AlphaFoldDB" id="A0A133KC19"/>
<dbReference type="Proteomes" id="UP000070383">
    <property type="component" value="Unassembled WGS sequence"/>
</dbReference>
<sequence>IIHNFATAPFLFNRKRVFNANGFYNSEIDKLKVIHSIVIIPKDNHI</sequence>
<dbReference type="EMBL" id="LRPM01000058">
    <property type="protein sequence ID" value="KWZ77113.1"/>
    <property type="molecule type" value="Genomic_DNA"/>
</dbReference>
<feature type="non-terminal residue" evidence="1">
    <location>
        <position position="1"/>
    </location>
</feature>
<evidence type="ECO:0000313" key="2">
    <source>
        <dbReference type="Proteomes" id="UP000070383"/>
    </source>
</evidence>
<organism evidence="1 2">
    <name type="scientific">Anaerococcus tetradius</name>
    <dbReference type="NCBI Taxonomy" id="33036"/>
    <lineage>
        <taxon>Bacteria</taxon>
        <taxon>Bacillati</taxon>
        <taxon>Bacillota</taxon>
        <taxon>Tissierellia</taxon>
        <taxon>Tissierellales</taxon>
        <taxon>Peptoniphilaceae</taxon>
        <taxon>Anaerococcus</taxon>
    </lineage>
</organism>
<proteinExistence type="predicted"/>
<protein>
    <submittedName>
        <fullName evidence="1">Uncharacterized protein</fullName>
    </submittedName>
</protein>
<comment type="caution">
    <text evidence="1">The sequence shown here is derived from an EMBL/GenBank/DDBJ whole genome shotgun (WGS) entry which is preliminary data.</text>
</comment>